<reference evidence="5 6" key="1">
    <citation type="submission" date="2023-07" db="EMBL/GenBank/DDBJ databases">
        <title>Genomic Encyclopedia of Type Strains, Phase IV (KMG-IV): sequencing the most valuable type-strain genomes for metagenomic binning, comparative biology and taxonomic classification.</title>
        <authorList>
            <person name="Goeker M."/>
        </authorList>
    </citation>
    <scope>NUCLEOTIDE SEQUENCE [LARGE SCALE GENOMIC DNA]</scope>
    <source>
        <strain evidence="5 6">DSM 16784</strain>
    </source>
</reference>
<dbReference type="Pfam" id="PF07883">
    <property type="entry name" value="Cupin_2"/>
    <property type="match status" value="1"/>
</dbReference>
<dbReference type="EMBL" id="JAUSUR010000004">
    <property type="protein sequence ID" value="MDQ0361821.1"/>
    <property type="molecule type" value="Genomic_DNA"/>
</dbReference>
<evidence type="ECO:0000256" key="2">
    <source>
        <dbReference type="ARBA" id="ARBA00023125"/>
    </source>
</evidence>
<protein>
    <submittedName>
        <fullName evidence="5">AraC-like DNA-binding protein</fullName>
    </submittedName>
</protein>
<dbReference type="Gene3D" id="2.60.120.10">
    <property type="entry name" value="Jelly Rolls"/>
    <property type="match status" value="1"/>
</dbReference>
<evidence type="ECO:0000313" key="5">
    <source>
        <dbReference type="EMBL" id="MDQ0361821.1"/>
    </source>
</evidence>
<dbReference type="InterPro" id="IPR018060">
    <property type="entry name" value="HTH_AraC"/>
</dbReference>
<dbReference type="PANTHER" id="PTHR43280">
    <property type="entry name" value="ARAC-FAMILY TRANSCRIPTIONAL REGULATOR"/>
    <property type="match status" value="1"/>
</dbReference>
<dbReference type="SUPFAM" id="SSF51215">
    <property type="entry name" value="Regulatory protein AraC"/>
    <property type="match status" value="1"/>
</dbReference>
<gene>
    <name evidence="5" type="ORF">J2S15_002571</name>
</gene>
<keyword evidence="1" id="KW-0805">Transcription regulation</keyword>
<keyword evidence="3" id="KW-0804">Transcription</keyword>
<keyword evidence="6" id="KW-1185">Reference proteome</keyword>
<dbReference type="Proteomes" id="UP001230220">
    <property type="component" value="Unassembled WGS sequence"/>
</dbReference>
<accession>A0ABU0E522</accession>
<dbReference type="PROSITE" id="PS01124">
    <property type="entry name" value="HTH_ARAC_FAMILY_2"/>
    <property type="match status" value="1"/>
</dbReference>
<evidence type="ECO:0000256" key="1">
    <source>
        <dbReference type="ARBA" id="ARBA00023015"/>
    </source>
</evidence>
<dbReference type="PANTHER" id="PTHR43280:SF2">
    <property type="entry name" value="HTH-TYPE TRANSCRIPTIONAL REGULATOR EXSA"/>
    <property type="match status" value="1"/>
</dbReference>
<dbReference type="InterPro" id="IPR009057">
    <property type="entry name" value="Homeodomain-like_sf"/>
</dbReference>
<dbReference type="InterPro" id="IPR014710">
    <property type="entry name" value="RmlC-like_jellyroll"/>
</dbReference>
<dbReference type="SUPFAM" id="SSF46689">
    <property type="entry name" value="Homeodomain-like"/>
    <property type="match status" value="2"/>
</dbReference>
<dbReference type="CDD" id="cd02208">
    <property type="entry name" value="cupin_RmlC-like"/>
    <property type="match status" value="1"/>
</dbReference>
<dbReference type="RefSeq" id="WP_307408882.1">
    <property type="nucleotide sequence ID" value="NZ_JAUSUR010000004.1"/>
</dbReference>
<feature type="domain" description="HTH araC/xylS-type" evidence="4">
    <location>
        <begin position="184"/>
        <end position="282"/>
    </location>
</feature>
<evidence type="ECO:0000313" key="6">
    <source>
        <dbReference type="Proteomes" id="UP001230220"/>
    </source>
</evidence>
<keyword evidence="2" id="KW-0238">DNA-binding</keyword>
<dbReference type="SMART" id="SM00342">
    <property type="entry name" value="HTH_ARAC"/>
    <property type="match status" value="1"/>
</dbReference>
<dbReference type="Gene3D" id="1.10.10.60">
    <property type="entry name" value="Homeodomain-like"/>
    <property type="match status" value="2"/>
</dbReference>
<organism evidence="5 6">
    <name type="scientific">Breznakia pachnodae</name>
    <dbReference type="NCBI Taxonomy" id="265178"/>
    <lineage>
        <taxon>Bacteria</taxon>
        <taxon>Bacillati</taxon>
        <taxon>Bacillota</taxon>
        <taxon>Erysipelotrichia</taxon>
        <taxon>Erysipelotrichales</taxon>
        <taxon>Erysipelotrichaceae</taxon>
        <taxon>Breznakia</taxon>
    </lineage>
</organism>
<dbReference type="InterPro" id="IPR013096">
    <property type="entry name" value="Cupin_2"/>
</dbReference>
<comment type="caution">
    <text evidence="5">The sequence shown here is derived from an EMBL/GenBank/DDBJ whole genome shotgun (WGS) entry which is preliminary data.</text>
</comment>
<dbReference type="InterPro" id="IPR037923">
    <property type="entry name" value="HTH-like"/>
</dbReference>
<proteinExistence type="predicted"/>
<sequence>MSHTTYESVAWENNLPVKILHFNLKEISKQYPQLDIQSTNFIPLHWHRSIEFTYVKKGNIFLRVNDNLTQINSGEYLLVNHNELHEIHSNVEADTEAICLIISYDYLKNSIPDFDTLYFKLNPEHSSYKNFKQRFEKIVNYYNDHNEYNYLRITSIINEIMFDLINYHSSKIKHENVREQAYIKEVINYIHSHYNEDLTLETMSSEFHISREHFSRLFKARLNTSFLNYLQNYRIYQAFPEIVNSNLTIDAISRKHGFPNTKSLIAQFKKRYNATPMEYRKKHHQEISIIDHNLNIE</sequence>
<evidence type="ECO:0000256" key="3">
    <source>
        <dbReference type="ARBA" id="ARBA00023163"/>
    </source>
</evidence>
<dbReference type="Pfam" id="PF12833">
    <property type="entry name" value="HTH_18"/>
    <property type="match status" value="1"/>
</dbReference>
<name>A0ABU0E522_9FIRM</name>
<evidence type="ECO:0000259" key="4">
    <source>
        <dbReference type="PROSITE" id="PS01124"/>
    </source>
</evidence>